<dbReference type="PANTHER" id="PTHR42747:SF3">
    <property type="entry name" value="NITRONATE MONOOXYGENASE-RELATED"/>
    <property type="match status" value="1"/>
</dbReference>
<dbReference type="SUPFAM" id="SSF51412">
    <property type="entry name" value="Inosine monophosphate dehydrogenase (IMPDH)"/>
    <property type="match status" value="1"/>
</dbReference>
<name>A0ABT5YR49_9PROT</name>
<gene>
    <name evidence="10" type="ORF">P2G67_15885</name>
</gene>
<dbReference type="InterPro" id="IPR004136">
    <property type="entry name" value="NMO"/>
</dbReference>
<sequence length="355" mass="36481">MSVKQRTQAFCAAFGLEVPLLMAPMAGSSPPGLAAAVAQTGGMGACGALALDPDGIADWVARFRQMSGGSFQINLWIPDEPQPRDAAVETSQADFMAGFGPRPEVPEGPLLQDFDAQFEALLVAQPHAASSIMGLFRPDQVARLKEAGIKWIATATSLGEALEAEAAGADAVIAQGAEAGGHRGAFTPEAAGRASVGSLALIPVLADALKVPVIAAGGIGDGRGVAATLVLGASAVILGTALLRTPEADIAAPWAEALAQARPEDTVVTAAFSGRPARALRNRFTDAVSAPGAPAPAAYPVQRFLTEPMRKAAVAERDPERLYALAGQAMGLARAEPAEKLLRRVWQEASDLLPS</sequence>
<dbReference type="CDD" id="cd04730">
    <property type="entry name" value="NPD_like"/>
    <property type="match status" value="1"/>
</dbReference>
<keyword evidence="5" id="KW-0288">FMN</keyword>
<comment type="similarity">
    <text evidence="2">Belongs to the nitronate monooxygenase family. NMO class I subfamily.</text>
</comment>
<keyword evidence="11" id="KW-1185">Reference proteome</keyword>
<dbReference type="Pfam" id="PF03060">
    <property type="entry name" value="NMO"/>
    <property type="match status" value="1"/>
</dbReference>
<evidence type="ECO:0000256" key="4">
    <source>
        <dbReference type="ARBA" id="ARBA00022630"/>
    </source>
</evidence>
<keyword evidence="7 10" id="KW-0503">Monooxygenase</keyword>
<dbReference type="RefSeq" id="WP_275824285.1">
    <property type="nucleotide sequence ID" value="NZ_JARHUD010000014.1"/>
</dbReference>
<evidence type="ECO:0000256" key="5">
    <source>
        <dbReference type="ARBA" id="ARBA00022643"/>
    </source>
</evidence>
<evidence type="ECO:0000256" key="3">
    <source>
        <dbReference type="ARBA" id="ARBA00022575"/>
    </source>
</evidence>
<dbReference type="Proteomes" id="UP001215503">
    <property type="component" value="Unassembled WGS sequence"/>
</dbReference>
<accession>A0ABT5YR49</accession>
<keyword evidence="6" id="KW-0560">Oxidoreductase</keyword>
<keyword evidence="4" id="KW-0285">Flavoprotein</keyword>
<dbReference type="EMBL" id="JARHUD010000014">
    <property type="protein sequence ID" value="MDF2097457.1"/>
    <property type="molecule type" value="Genomic_DNA"/>
</dbReference>
<keyword evidence="3" id="KW-0216">Detoxification</keyword>
<evidence type="ECO:0000256" key="7">
    <source>
        <dbReference type="ARBA" id="ARBA00023033"/>
    </source>
</evidence>
<protein>
    <recommendedName>
        <fullName evidence="8">Propionate 3-nitronate monooxygenase</fullName>
    </recommendedName>
</protein>
<reference evidence="10 11" key="1">
    <citation type="submission" date="2023-03" db="EMBL/GenBank/DDBJ databases">
        <title>Fodinicurvata sp. CAU 1616 isolated from sea sendiment.</title>
        <authorList>
            <person name="Kim W."/>
        </authorList>
    </citation>
    <scope>NUCLEOTIDE SEQUENCE [LARGE SCALE GENOMIC DNA]</scope>
    <source>
        <strain evidence="10 11">CAU 1616</strain>
    </source>
</reference>
<comment type="catalytic activity">
    <reaction evidence="9">
        <text>3 propionate 3-nitronate + 3 O2 + H2O = 3 3-oxopropanoate + 2 nitrate + nitrite + H2O2 + 3 H(+)</text>
        <dbReference type="Rhea" id="RHEA:57332"/>
        <dbReference type="ChEBI" id="CHEBI:15377"/>
        <dbReference type="ChEBI" id="CHEBI:15378"/>
        <dbReference type="ChEBI" id="CHEBI:15379"/>
        <dbReference type="ChEBI" id="CHEBI:16240"/>
        <dbReference type="ChEBI" id="CHEBI:16301"/>
        <dbReference type="ChEBI" id="CHEBI:17632"/>
        <dbReference type="ChEBI" id="CHEBI:33190"/>
        <dbReference type="ChEBI" id="CHEBI:136067"/>
    </reaction>
</comment>
<dbReference type="GO" id="GO:0004497">
    <property type="term" value="F:monooxygenase activity"/>
    <property type="evidence" value="ECO:0007669"/>
    <property type="project" value="UniProtKB-KW"/>
</dbReference>
<organism evidence="10 11">
    <name type="scientific">Aquibaculum arenosum</name>
    <dbReference type="NCBI Taxonomy" id="3032591"/>
    <lineage>
        <taxon>Bacteria</taxon>
        <taxon>Pseudomonadati</taxon>
        <taxon>Pseudomonadota</taxon>
        <taxon>Alphaproteobacteria</taxon>
        <taxon>Rhodospirillales</taxon>
        <taxon>Rhodovibrionaceae</taxon>
        <taxon>Aquibaculum</taxon>
    </lineage>
</organism>
<evidence type="ECO:0000313" key="11">
    <source>
        <dbReference type="Proteomes" id="UP001215503"/>
    </source>
</evidence>
<evidence type="ECO:0000256" key="2">
    <source>
        <dbReference type="ARBA" id="ARBA00009881"/>
    </source>
</evidence>
<dbReference type="Gene3D" id="3.20.20.70">
    <property type="entry name" value="Aldolase class I"/>
    <property type="match status" value="1"/>
</dbReference>
<comment type="caution">
    <text evidence="10">The sequence shown here is derived from an EMBL/GenBank/DDBJ whole genome shotgun (WGS) entry which is preliminary data.</text>
</comment>
<evidence type="ECO:0000256" key="8">
    <source>
        <dbReference type="ARBA" id="ARBA00031155"/>
    </source>
</evidence>
<dbReference type="InterPro" id="IPR013785">
    <property type="entry name" value="Aldolase_TIM"/>
</dbReference>
<comment type="cofactor">
    <cofactor evidence="1">
        <name>FMN</name>
        <dbReference type="ChEBI" id="CHEBI:58210"/>
    </cofactor>
</comment>
<dbReference type="PANTHER" id="PTHR42747">
    <property type="entry name" value="NITRONATE MONOOXYGENASE-RELATED"/>
    <property type="match status" value="1"/>
</dbReference>
<evidence type="ECO:0000313" key="10">
    <source>
        <dbReference type="EMBL" id="MDF2097457.1"/>
    </source>
</evidence>
<evidence type="ECO:0000256" key="1">
    <source>
        <dbReference type="ARBA" id="ARBA00001917"/>
    </source>
</evidence>
<evidence type="ECO:0000256" key="9">
    <source>
        <dbReference type="ARBA" id="ARBA00049401"/>
    </source>
</evidence>
<proteinExistence type="inferred from homology"/>
<evidence type="ECO:0000256" key="6">
    <source>
        <dbReference type="ARBA" id="ARBA00023002"/>
    </source>
</evidence>